<evidence type="ECO:0000256" key="2">
    <source>
        <dbReference type="ARBA" id="ARBA00022723"/>
    </source>
</evidence>
<evidence type="ECO:0000313" key="9">
    <source>
        <dbReference type="Proteomes" id="UP000608420"/>
    </source>
</evidence>
<keyword evidence="3 6" id="KW-0862">Zinc</keyword>
<dbReference type="EC" id="4.2.1.109" evidence="6"/>
<comment type="pathway">
    <text evidence="6">Amino-acid biosynthesis; L-methionine biosynthesis via salvage pathway; L-methionine from S-methyl-5-thio-alpha-D-ribose 1-phosphate: step 2/6.</text>
</comment>
<comment type="catalytic activity">
    <reaction evidence="6">
        <text>5-(methylsulfanyl)-D-ribulose 1-phosphate = 5-methylsulfanyl-2,3-dioxopentyl phosphate + H2O</text>
        <dbReference type="Rhea" id="RHEA:15549"/>
        <dbReference type="ChEBI" id="CHEBI:15377"/>
        <dbReference type="ChEBI" id="CHEBI:58548"/>
        <dbReference type="ChEBI" id="CHEBI:58828"/>
        <dbReference type="EC" id="4.2.1.109"/>
    </reaction>
</comment>
<feature type="domain" description="Class II aldolase/adducin N-terminal" evidence="7">
    <location>
        <begin position="16"/>
        <end position="207"/>
    </location>
</feature>
<dbReference type="PANTHER" id="PTHR10640">
    <property type="entry name" value="METHYLTHIORIBULOSE-1-PHOSPHATE DEHYDRATASE"/>
    <property type="match status" value="1"/>
</dbReference>
<dbReference type="SUPFAM" id="SSF53639">
    <property type="entry name" value="AraD/HMP-PK domain-like"/>
    <property type="match status" value="1"/>
</dbReference>
<comment type="caution">
    <text evidence="8">The sequence shown here is derived from an EMBL/GenBank/DDBJ whole genome shotgun (WGS) entry which is preliminary data.</text>
</comment>
<gene>
    <name evidence="6 8" type="primary">mtnB</name>
    <name evidence="8" type="ORF">GCM10010913_37150</name>
</gene>
<dbReference type="InterPro" id="IPR036409">
    <property type="entry name" value="Aldolase_II/adducin_N_sf"/>
</dbReference>
<dbReference type="NCBIfam" id="TIGR03328">
    <property type="entry name" value="salvage_mtnB"/>
    <property type="match status" value="1"/>
</dbReference>
<keyword evidence="2 6" id="KW-0479">Metal-binding</keyword>
<feature type="binding site" evidence="6">
    <location>
        <position position="109"/>
    </location>
    <ligand>
        <name>Zn(2+)</name>
        <dbReference type="ChEBI" id="CHEBI:29105"/>
    </ligand>
</feature>
<evidence type="ECO:0000256" key="1">
    <source>
        <dbReference type="ARBA" id="ARBA00022605"/>
    </source>
</evidence>
<feature type="binding site" evidence="6">
    <location>
        <position position="107"/>
    </location>
    <ligand>
        <name>Zn(2+)</name>
        <dbReference type="ChEBI" id="CHEBI:29105"/>
    </ligand>
</feature>
<comment type="function">
    <text evidence="6">Catalyzes the dehydration of methylthioribulose-1-phosphate (MTRu-1-P) into 2,3-diketo-5-methylthiopentyl-1-phosphate (DK-MTP-1-P).</text>
</comment>
<evidence type="ECO:0000256" key="3">
    <source>
        <dbReference type="ARBA" id="ARBA00022833"/>
    </source>
</evidence>
<evidence type="ECO:0000256" key="4">
    <source>
        <dbReference type="ARBA" id="ARBA00023167"/>
    </source>
</evidence>
<reference evidence="9" key="1">
    <citation type="journal article" date="2019" name="Int. J. Syst. Evol. Microbiol.">
        <title>The Global Catalogue of Microorganisms (GCM) 10K type strain sequencing project: providing services to taxonomists for standard genome sequencing and annotation.</title>
        <authorList>
            <consortium name="The Broad Institute Genomics Platform"/>
            <consortium name="The Broad Institute Genome Sequencing Center for Infectious Disease"/>
            <person name="Wu L."/>
            <person name="Ma J."/>
        </authorList>
    </citation>
    <scope>NUCLEOTIDE SEQUENCE [LARGE SCALE GENOMIC DNA]</scope>
    <source>
        <strain evidence="9">CGMCC 1.15420</strain>
    </source>
</reference>
<evidence type="ECO:0000256" key="5">
    <source>
        <dbReference type="ARBA" id="ARBA00023239"/>
    </source>
</evidence>
<keyword evidence="5 6" id="KW-0456">Lyase</keyword>
<dbReference type="InterPro" id="IPR017714">
    <property type="entry name" value="MethylthioRu-1-P_deHdtase_MtnB"/>
</dbReference>
<keyword evidence="1 6" id="KW-0028">Amino-acid biosynthesis</keyword>
<dbReference type="Pfam" id="PF00596">
    <property type="entry name" value="Aldolase_II"/>
    <property type="match status" value="1"/>
</dbReference>
<evidence type="ECO:0000259" key="7">
    <source>
        <dbReference type="SMART" id="SM01007"/>
    </source>
</evidence>
<dbReference type="Gene3D" id="3.40.225.10">
    <property type="entry name" value="Class II aldolase/adducin N-terminal domain"/>
    <property type="match status" value="1"/>
</dbReference>
<sequence length="214" mass="23881">MAFAQIAWEEKQATIAELKHIQEQFAARGWLPGASGSLSARVGAYTPDTYYFAMTSSCKDKSVHTSENFLFVDASGEPCETTSLMPSADTSIHAKIYRMTGCGAIFHVHTVFSSLISEYYGDHGFIPTQSNELLKELGLWEKNAKIAIPILPNYADIPSIAKLVPEAIHPDIPGIVLRNHGVYAWGSNPPEAKRRLEAFEFIFELEYRWLALLR</sequence>
<evidence type="ECO:0000313" key="8">
    <source>
        <dbReference type="EMBL" id="GGG11916.1"/>
    </source>
</evidence>
<proteinExistence type="inferred from homology"/>
<name>A0ABQ1W3I2_9BACL</name>
<keyword evidence="9" id="KW-1185">Reference proteome</keyword>
<dbReference type="HAMAP" id="MF_01677">
    <property type="entry name" value="Salvage_MtnB"/>
    <property type="match status" value="1"/>
</dbReference>
<dbReference type="SMART" id="SM01007">
    <property type="entry name" value="Aldolase_II"/>
    <property type="match status" value="1"/>
</dbReference>
<dbReference type="RefSeq" id="WP_120462228.1">
    <property type="nucleotide sequence ID" value="NZ_BMIW01000032.1"/>
</dbReference>
<dbReference type="InterPro" id="IPR001303">
    <property type="entry name" value="Aldolase_II/adducin_N"/>
</dbReference>
<comment type="similarity">
    <text evidence="6">Belongs to the aldolase class II family. MtnB subfamily.</text>
</comment>
<dbReference type="EMBL" id="BMIW01000032">
    <property type="protein sequence ID" value="GGG11916.1"/>
    <property type="molecule type" value="Genomic_DNA"/>
</dbReference>
<protein>
    <recommendedName>
        <fullName evidence="6">Methylthioribulose-1-phosphate dehydratase</fullName>
        <shortName evidence="6">MTRu-1-P dehydratase</shortName>
        <ecNumber evidence="6">4.2.1.109</ecNumber>
    </recommendedName>
</protein>
<evidence type="ECO:0000256" key="6">
    <source>
        <dbReference type="HAMAP-Rule" id="MF_01677"/>
    </source>
</evidence>
<accession>A0ABQ1W3I2</accession>
<dbReference type="Proteomes" id="UP000608420">
    <property type="component" value="Unassembled WGS sequence"/>
</dbReference>
<dbReference type="PANTHER" id="PTHR10640:SF7">
    <property type="entry name" value="METHYLTHIORIBULOSE-1-PHOSPHATE DEHYDRATASE"/>
    <property type="match status" value="1"/>
</dbReference>
<comment type="cofactor">
    <cofactor evidence="6">
        <name>Zn(2+)</name>
        <dbReference type="ChEBI" id="CHEBI:29105"/>
    </cofactor>
    <text evidence="6">Binds 1 zinc ion per subunit.</text>
</comment>
<keyword evidence="4 6" id="KW-0486">Methionine biosynthesis</keyword>
<organism evidence="8 9">
    <name type="scientific">Paenibacillus aceti</name>
    <dbReference type="NCBI Taxonomy" id="1820010"/>
    <lineage>
        <taxon>Bacteria</taxon>
        <taxon>Bacillati</taxon>
        <taxon>Bacillota</taxon>
        <taxon>Bacilli</taxon>
        <taxon>Bacillales</taxon>
        <taxon>Paenibacillaceae</taxon>
        <taxon>Paenibacillus</taxon>
    </lineage>
</organism>